<name>A0A370TPI0_9HELO</name>
<dbReference type="STRING" id="2656787.A0A370TPI0"/>
<protein>
    <recommendedName>
        <fullName evidence="5">Secreted protein</fullName>
    </recommendedName>
</protein>
<evidence type="ECO:0000256" key="1">
    <source>
        <dbReference type="SAM" id="MobiDB-lite"/>
    </source>
</evidence>
<sequence>MGSLQFVLSILYLVGCIIATDLPRLDSQSAPQPALGKSYYTVFPKNGADTSKTSDFIRQIVGAEDLLPWTDVKDQLMHWTVEASPEEVFQLQGNNGIDHVNEFHPPPPPAATRNIRDTPTVE</sequence>
<organism evidence="3 4">
    <name type="scientific">Venustampulla echinocandica</name>
    <dbReference type="NCBI Taxonomy" id="2656787"/>
    <lineage>
        <taxon>Eukaryota</taxon>
        <taxon>Fungi</taxon>
        <taxon>Dikarya</taxon>
        <taxon>Ascomycota</taxon>
        <taxon>Pezizomycotina</taxon>
        <taxon>Leotiomycetes</taxon>
        <taxon>Helotiales</taxon>
        <taxon>Pleuroascaceae</taxon>
        <taxon>Venustampulla</taxon>
    </lineage>
</organism>
<keyword evidence="2" id="KW-0732">Signal</keyword>
<evidence type="ECO:0000256" key="2">
    <source>
        <dbReference type="SAM" id="SignalP"/>
    </source>
</evidence>
<feature type="region of interest" description="Disordered" evidence="1">
    <location>
        <begin position="96"/>
        <end position="122"/>
    </location>
</feature>
<accession>A0A370TPI0</accession>
<feature type="signal peptide" evidence="2">
    <location>
        <begin position="1"/>
        <end position="19"/>
    </location>
</feature>
<feature type="chain" id="PRO_5016637069" description="Secreted protein" evidence="2">
    <location>
        <begin position="20"/>
        <end position="122"/>
    </location>
</feature>
<dbReference type="EMBL" id="NPIC01000003">
    <property type="protein sequence ID" value="RDL37429.1"/>
    <property type="molecule type" value="Genomic_DNA"/>
</dbReference>
<comment type="caution">
    <text evidence="3">The sequence shown here is derived from an EMBL/GenBank/DDBJ whole genome shotgun (WGS) entry which is preliminary data.</text>
</comment>
<proteinExistence type="predicted"/>
<dbReference type="Proteomes" id="UP000254866">
    <property type="component" value="Unassembled WGS sequence"/>
</dbReference>
<gene>
    <name evidence="3" type="ORF">BP5553_04862</name>
</gene>
<evidence type="ECO:0000313" key="3">
    <source>
        <dbReference type="EMBL" id="RDL37429.1"/>
    </source>
</evidence>
<evidence type="ECO:0000313" key="4">
    <source>
        <dbReference type="Proteomes" id="UP000254866"/>
    </source>
</evidence>
<dbReference type="GeneID" id="43597711"/>
<evidence type="ECO:0008006" key="5">
    <source>
        <dbReference type="Google" id="ProtNLM"/>
    </source>
</evidence>
<keyword evidence="4" id="KW-1185">Reference proteome</keyword>
<dbReference type="OrthoDB" id="1896086at2759"/>
<dbReference type="AlphaFoldDB" id="A0A370TPI0"/>
<reference evidence="3 4" key="1">
    <citation type="journal article" date="2018" name="IMA Fungus">
        <title>IMA Genome-F 9: Draft genome sequence of Annulohypoxylon stygium, Aspergillus mulundensis, Berkeleyomyces basicola (syn. Thielaviopsis basicola), Ceratocystis smalleyi, two Cercospora beticola strains, Coleophoma cylindrospora, Fusarium fracticaudum, Phialophora cf. hyalina, and Morchella septimelata.</title>
        <authorList>
            <person name="Wingfield B.D."/>
            <person name="Bills G.F."/>
            <person name="Dong Y."/>
            <person name="Huang W."/>
            <person name="Nel W.J."/>
            <person name="Swalarsk-Parry B.S."/>
            <person name="Vaghefi N."/>
            <person name="Wilken P.M."/>
            <person name="An Z."/>
            <person name="de Beer Z.W."/>
            <person name="De Vos L."/>
            <person name="Chen L."/>
            <person name="Duong T.A."/>
            <person name="Gao Y."/>
            <person name="Hammerbacher A."/>
            <person name="Kikkert J.R."/>
            <person name="Li Y."/>
            <person name="Li H."/>
            <person name="Li K."/>
            <person name="Li Q."/>
            <person name="Liu X."/>
            <person name="Ma X."/>
            <person name="Naidoo K."/>
            <person name="Pethybridge S.J."/>
            <person name="Sun J."/>
            <person name="Steenkamp E.T."/>
            <person name="van der Nest M.A."/>
            <person name="van Wyk S."/>
            <person name="Wingfield M.J."/>
            <person name="Xiong C."/>
            <person name="Yue Q."/>
            <person name="Zhang X."/>
        </authorList>
    </citation>
    <scope>NUCLEOTIDE SEQUENCE [LARGE SCALE GENOMIC DNA]</scope>
    <source>
        <strain evidence="3 4">BP 5553</strain>
    </source>
</reference>
<dbReference type="RefSeq" id="XP_031870085.1">
    <property type="nucleotide sequence ID" value="XM_032013485.1"/>
</dbReference>